<keyword evidence="3" id="KW-0274">FAD</keyword>
<dbReference type="Pfam" id="PF07992">
    <property type="entry name" value="Pyr_redox_2"/>
    <property type="match status" value="1"/>
</dbReference>
<evidence type="ECO:0000256" key="1">
    <source>
        <dbReference type="ARBA" id="ARBA00001974"/>
    </source>
</evidence>
<dbReference type="InterPro" id="IPR023753">
    <property type="entry name" value="FAD/NAD-binding_dom"/>
</dbReference>
<dbReference type="PANTHER" id="PTHR43429:SF3">
    <property type="entry name" value="NITRITE REDUCTASE [NAD(P)H]"/>
    <property type="match status" value="1"/>
</dbReference>
<dbReference type="SUPFAM" id="SSF51905">
    <property type="entry name" value="FAD/NAD(P)-binding domain"/>
    <property type="match status" value="2"/>
</dbReference>
<dbReference type="AlphaFoldDB" id="A0A930Y8L7"/>
<sequence length="494" mass="51603">MRPLGGRSATPRERLVVVGHGMAATRFVEQLVAGGYPGHVTVIGEEPVPAYNRILLSAVLEGTHDASAIRLRSPEWYAEHGVELRLGTRVLTVDREHGDVMLVDGTCVPFDRLVLATGAIPTLPPIRGLVRPDGSLHPRVHAFRSLADCERLLAVLPVDAARAVVIGGGLLGLQVARALSVRGVATEVVEGGDTVLSRQVTPAAGTILARSLTQLGTTVYTGARATKLIDHPEEGGPIGVQLDNGFVLDADLIVLTAGGRPSVALARGAGLQVRRGIVVDEHLASPTDPRIHAIGDCAQHAGQVTGFVPPAWEQAVVLAQRLCGADLDYRGSRNVARLRATDLEVAVLGDPVAEPGEIVEVSNPVAGKHSRLVVRDGVIVAAALVGDLSRVGLITQAYDRGTVLGVREPGDLLLPETAAPLAPLPDDAEVCACAGVTAGAVRACGSLAEAQERTRATTGCGGCTQVCSRLVGEVPVREPREPREPREVVSPVRS</sequence>
<feature type="domain" description="FAD/NAD(P)-binding" evidence="4">
    <location>
        <begin position="14"/>
        <end position="306"/>
    </location>
</feature>
<protein>
    <submittedName>
        <fullName evidence="5">NAD(P)/FAD-dependent oxidoreductase</fullName>
    </submittedName>
</protein>
<keyword evidence="2" id="KW-0285">Flavoprotein</keyword>
<dbReference type="PRINTS" id="PR00368">
    <property type="entry name" value="FADPNR"/>
</dbReference>
<proteinExistence type="predicted"/>
<accession>A0A930Y8L7</accession>
<comment type="caution">
    <text evidence="5">The sequence shown here is derived from an EMBL/GenBank/DDBJ whole genome shotgun (WGS) entry which is preliminary data.</text>
</comment>
<reference evidence="5" key="1">
    <citation type="submission" date="2020-11" db="EMBL/GenBank/DDBJ databases">
        <title>Nocardioides sp. CBS4Y-1, whole genome shotgun sequence.</title>
        <authorList>
            <person name="Tuo L."/>
        </authorList>
    </citation>
    <scope>NUCLEOTIDE SEQUENCE</scope>
    <source>
        <strain evidence="5">CBS4Y-1</strain>
    </source>
</reference>
<evidence type="ECO:0000256" key="2">
    <source>
        <dbReference type="ARBA" id="ARBA00022630"/>
    </source>
</evidence>
<keyword evidence="6" id="KW-1185">Reference proteome</keyword>
<gene>
    <name evidence="5" type="ORF">ISG29_16215</name>
</gene>
<name>A0A930Y8L7_9ACTN</name>
<evidence type="ECO:0000313" key="5">
    <source>
        <dbReference type="EMBL" id="MBF4163237.1"/>
    </source>
</evidence>
<dbReference type="Gene3D" id="3.50.50.60">
    <property type="entry name" value="FAD/NAD(P)-binding domain"/>
    <property type="match status" value="2"/>
</dbReference>
<comment type="cofactor">
    <cofactor evidence="1">
        <name>FAD</name>
        <dbReference type="ChEBI" id="CHEBI:57692"/>
    </cofactor>
</comment>
<dbReference type="GO" id="GO:0016491">
    <property type="term" value="F:oxidoreductase activity"/>
    <property type="evidence" value="ECO:0007669"/>
    <property type="project" value="InterPro"/>
</dbReference>
<evidence type="ECO:0000259" key="4">
    <source>
        <dbReference type="Pfam" id="PF07992"/>
    </source>
</evidence>
<dbReference type="Proteomes" id="UP000656804">
    <property type="component" value="Unassembled WGS sequence"/>
</dbReference>
<dbReference type="InterPro" id="IPR036188">
    <property type="entry name" value="FAD/NAD-bd_sf"/>
</dbReference>
<organism evidence="5 6">
    <name type="scientific">Nocardioides acrostichi</name>
    <dbReference type="NCBI Taxonomy" id="2784339"/>
    <lineage>
        <taxon>Bacteria</taxon>
        <taxon>Bacillati</taxon>
        <taxon>Actinomycetota</taxon>
        <taxon>Actinomycetes</taxon>
        <taxon>Propionibacteriales</taxon>
        <taxon>Nocardioidaceae</taxon>
        <taxon>Nocardioides</taxon>
    </lineage>
</organism>
<dbReference type="InterPro" id="IPR050260">
    <property type="entry name" value="FAD-bd_OxRdtase"/>
</dbReference>
<evidence type="ECO:0000313" key="6">
    <source>
        <dbReference type="Proteomes" id="UP000656804"/>
    </source>
</evidence>
<dbReference type="EMBL" id="JADIVZ010000010">
    <property type="protein sequence ID" value="MBF4163237.1"/>
    <property type="molecule type" value="Genomic_DNA"/>
</dbReference>
<dbReference type="PRINTS" id="PR00411">
    <property type="entry name" value="PNDRDTASEI"/>
</dbReference>
<dbReference type="PANTHER" id="PTHR43429">
    <property type="entry name" value="PYRIDINE NUCLEOTIDE-DISULFIDE OXIDOREDUCTASE DOMAIN-CONTAINING"/>
    <property type="match status" value="1"/>
</dbReference>
<evidence type="ECO:0000256" key="3">
    <source>
        <dbReference type="ARBA" id="ARBA00022827"/>
    </source>
</evidence>
<dbReference type="RefSeq" id="WP_194504577.1">
    <property type="nucleotide sequence ID" value="NZ_JADIVZ010000010.1"/>
</dbReference>